<evidence type="ECO:0000256" key="1">
    <source>
        <dbReference type="SAM" id="Phobius"/>
    </source>
</evidence>
<organism evidence="3 4">
    <name type="scientific">Vibrio metoecus</name>
    <dbReference type="NCBI Taxonomy" id="1481663"/>
    <lineage>
        <taxon>Bacteria</taxon>
        <taxon>Pseudomonadati</taxon>
        <taxon>Pseudomonadota</taxon>
        <taxon>Gammaproteobacteria</taxon>
        <taxon>Vibrionales</taxon>
        <taxon>Vibrionaceae</taxon>
        <taxon>Vibrio</taxon>
    </lineage>
</organism>
<gene>
    <name evidence="3" type="ORF">CGU03_12575</name>
</gene>
<dbReference type="PANTHER" id="PTHR38690">
    <property type="entry name" value="PROTEASE-RELATED"/>
    <property type="match status" value="1"/>
</dbReference>
<dbReference type="Proteomes" id="UP000216173">
    <property type="component" value="Unassembled WGS sequence"/>
</dbReference>
<keyword evidence="1" id="KW-1133">Transmembrane helix</keyword>
<keyword evidence="1" id="KW-0812">Transmembrane</keyword>
<dbReference type="Pfam" id="PF13116">
    <property type="entry name" value="YhdP"/>
    <property type="match status" value="1"/>
</dbReference>
<sequence>MISTVTRLGRILMWLLVSLLIVLALAVTGLRILLPQMNRFQAEIQDWLNQNSSVQVAIADVQGYWRNTHPSLSLQTLQAHWPDSNDIQLNAASIEIEFDLLQSLWQRQPVIADLTVNGMVLDLRAIDWLALEQNPNPRQSRQGRVVKQLDDLLLRQLDDFSLKNSAILYRTFAGDLRQLDIDKLRWQNRGPRHFTEGVVSIAGTNINSLLVSANFTDHGSLRDVSGDFYVSADKVRVLPWLTRYLKDQTGIQKGQLSFNGWATLEHNQPVDGYVELKPSELVWQNAEQRHELLLESGIVELKPTELGWQVNAHSLRLRSDDALWPLMDVAMDWQPDQWRLNLSQLNIESLLPLTKLIPESQTLNHWLEILQPKGMLEDVRIAKGATLESLHYSASLIDGGIAQWELLPQVNALQAQIQGSLNQARIHATLVDDVLPYGQVFQAPLNIRQGEVDMVWQQGEQGWSLWADKVTVATPDLQALGAFRLDFPNNASPFLSFYTEADLFNAGETWRYLPTLALGQELTDYLSTAIQAGQVNTAKLVWYGALDQFPYRMHNGVFQAWVGLKEAKFAFDTAWPPITNLQLDLLFENDAMYLDSHSATLMDVTGERITGRIPELAEFGHIEIEAVASAKQGNAIRNYMMATPLVDSVGAALTTIQVKGPVRSEFQLNIPFHSDAEPRAWGFAELNNNSVDIDTPPMSLKSVSGKIEFDNDRVSAAGLDARLLKQPVSIDFKGEDAKRGYVVSIDVIGDWEVKPLIPFVGERWLSRVKGHAPWQARVDIQLNDVGFTYQLDGKADLRALESRYPFPLKKALKVKGQALLQASGNQEMVSARLQLPQAKYQAEIDLTPKVPTLKATNLVLGQGSFKISPVVGHHVQLRSQAFNLDEWLSIASEKPAPKAGKSKLASLNTPTIPMPERIDVGVKELTFAGLEWNDVDLNARRKDLGWLLSVDSQEIKGQANYIEPYDLSIALDRLHLFLPQLESVGEESLLVDIDRKKLPLISDFDRQFHQWMPNLTLTIKDFWLQGYKIGQANVDFQRQGDTLLWKSIDFTSGTNQLHVNGTWTLTDTQSHTQMNLDMKGDNNSDLMARFGINSGIQRAPFEITANTQWDGAPWSMQVNTLQGKVDTKLGKGVISDVSGAARLLGLFSLDSIIRKMKLDFSDVFDKGMAFDSITGSGEISQGVFVTNNIKMDAVAGDMTIKGLADLNTRTVDAEVNFVPDITSGIPVLTAFAVTPQTALYVLAITTVISPVVEVFTQVNYEVKGPLDSPTVKELSRSKGEFKLPEKLRKLAE</sequence>
<dbReference type="EMBL" id="NMSH01000019">
    <property type="protein sequence ID" value="PAR20333.1"/>
    <property type="molecule type" value="Genomic_DNA"/>
</dbReference>
<protein>
    <submittedName>
        <fullName evidence="3">TIGR02099 family protein</fullName>
    </submittedName>
</protein>
<dbReference type="InterPro" id="IPR011836">
    <property type="entry name" value="YhdP"/>
</dbReference>
<feature type="domain" description="YhdP central" evidence="2">
    <location>
        <begin position="1"/>
        <end position="1271"/>
    </location>
</feature>
<feature type="transmembrane region" description="Helical" evidence="1">
    <location>
        <begin position="12"/>
        <end position="34"/>
    </location>
</feature>
<dbReference type="RefSeq" id="WP_081022221.1">
    <property type="nucleotide sequence ID" value="NZ_LBGR01000003.1"/>
</dbReference>
<comment type="caution">
    <text evidence="3">The sequence shown here is derived from an EMBL/GenBank/DDBJ whole genome shotgun (WGS) entry which is preliminary data.</text>
</comment>
<evidence type="ECO:0000313" key="3">
    <source>
        <dbReference type="EMBL" id="PAR20333.1"/>
    </source>
</evidence>
<keyword evidence="1" id="KW-0472">Membrane</keyword>
<dbReference type="NCBIfam" id="TIGR02099">
    <property type="entry name" value="YhdP family protein"/>
    <property type="match status" value="1"/>
</dbReference>
<dbReference type="InterPro" id="IPR025263">
    <property type="entry name" value="YhdP_central"/>
</dbReference>
<evidence type="ECO:0000259" key="2">
    <source>
        <dbReference type="Pfam" id="PF13116"/>
    </source>
</evidence>
<proteinExistence type="predicted"/>
<reference evidence="4" key="1">
    <citation type="submission" date="2017-07" db="EMBL/GenBank/DDBJ databases">
        <authorList>
            <person name="Boucher Y."/>
            <person name="Orata F.D."/>
        </authorList>
    </citation>
    <scope>NUCLEOTIDE SEQUENCE [LARGE SCALE GENOMIC DNA]</scope>
    <source>
        <strain evidence="4">OYP9E10</strain>
    </source>
</reference>
<name>A0A271VQ91_VIBMT</name>
<dbReference type="PANTHER" id="PTHR38690:SF1">
    <property type="entry name" value="PROTEASE"/>
    <property type="match status" value="1"/>
</dbReference>
<accession>A0A271VQ91</accession>
<evidence type="ECO:0000313" key="4">
    <source>
        <dbReference type="Proteomes" id="UP000216173"/>
    </source>
</evidence>